<keyword evidence="1" id="KW-0732">Signal</keyword>
<comment type="caution">
    <text evidence="2">The sequence shown here is derived from an EMBL/GenBank/DDBJ whole genome shotgun (WGS) entry which is preliminary data.</text>
</comment>
<accession>A0ABW1PMG7</accession>
<evidence type="ECO:0000313" key="3">
    <source>
        <dbReference type="Proteomes" id="UP001596287"/>
    </source>
</evidence>
<dbReference type="InterPro" id="IPR026444">
    <property type="entry name" value="Secre_tail"/>
</dbReference>
<dbReference type="NCBIfam" id="TIGR04183">
    <property type="entry name" value="Por_Secre_tail"/>
    <property type="match status" value="1"/>
</dbReference>
<evidence type="ECO:0000256" key="1">
    <source>
        <dbReference type="ARBA" id="ARBA00022729"/>
    </source>
</evidence>
<sequence length="1084" mass="114573">MKNTLHFTFLRTLMILAFGLFFNGAWGQASENFSNIPASASGYANRSWTGTDNVTWTATLARTDQTLNGKAICTNGSGSVSSPVYANGMGLLQFNYVRAFTGTSNRSIEVYVNDVKIGTTISVVSNNSTVQAYSAVINQAGNVRLELRTAGGQINIDDISWTAFSATTPTLNASVTEIPSFGEIPTNSSSTSTSFSVSGSNLSSSILVNAPENFEVSSNQTSWESSVTLPNNTTLTNVPVYVRFHPLSTGLKSGNITFSGGGVTSYPTVAVSGTGFQVFPEPSNHVSNLIAIANSHTQITATWNDATGTNLPSGYLLLINQTGTFTSPVDGTDVPEDANLSDGSGVFKIAQGIQTKLITGLNPSTTYHFAIYSYSNSGTSINYKTDGLVPNATATTLVAPAVCGTEDFSNSNLTGSYGDGNFVGNNGVVWTYLASRDENADDNGSGIQGKAIMLRRASDNSKITSSTISSGIGSFSVKLYKGFTSQADRQVELFVNGVSKGQSIAFQNTEEHIFTVENINIAGNVVIEVRNITGNQVILDDITWTCYGSATSTTWNGLTWSNGVPTSSLDATIAGDYSTASTAQGAFTAKSLTINSGIFTIASGTTVTVEGIVNNTQADSNLIVKTGGNLIQTTAVANTGAITVERNSAPIVRLDHTLWSSPVVAQNLYAFSPNTLTNRFYVYNTPTDTYVTTGISATSTFVPGKGFGVRAPNNHPTTATQWLGTFKGIPNNGEVTFAASTAGTGFNLVGNPYPSAISGTAFINANPSLNGTLYFYAHSLSMDAQGVFPQGTNYATWNLTGSTMATGSTVAPNGTIQVGQGFIVKATSAGDVTFTNAMRTADTDNQFFRTASQFTANSEVEKHRLWLNLTNPEGTAFNQILIGYVAGATEGFDRGFDGLSFGNTGSFLSTKINEADYAIQARSLPFQSSDVVPVSFTATTAGSYTISLSNMDGLFSGDQTVFLKDNATNTLNDLKSGSYTFSTTQGTFNNRFEVVYQTALSTPQSDFTANSVVAFKRSNVLNVETKNFEMASLKAYDVQGRLVYSKSGINASTVQLSDLQVQNGVLLLQVTSTEGTVATIKVIY</sequence>
<dbReference type="Proteomes" id="UP001596287">
    <property type="component" value="Unassembled WGS sequence"/>
</dbReference>
<dbReference type="Gene3D" id="2.60.40.10">
    <property type="entry name" value="Immunoglobulins"/>
    <property type="match status" value="1"/>
</dbReference>
<protein>
    <submittedName>
        <fullName evidence="2">T9SS type A sorting domain-containing protein</fullName>
    </submittedName>
</protein>
<keyword evidence="3" id="KW-1185">Reference proteome</keyword>
<name>A0ABW1PMG7_9FLAO</name>
<dbReference type="EMBL" id="JBHSQB010000007">
    <property type="protein sequence ID" value="MFC6096816.1"/>
    <property type="molecule type" value="Genomic_DNA"/>
</dbReference>
<reference evidence="3" key="1">
    <citation type="journal article" date="2019" name="Int. J. Syst. Evol. Microbiol.">
        <title>The Global Catalogue of Microorganisms (GCM) 10K type strain sequencing project: providing services to taxonomists for standard genome sequencing and annotation.</title>
        <authorList>
            <consortium name="The Broad Institute Genomics Platform"/>
            <consortium name="The Broad Institute Genome Sequencing Center for Infectious Disease"/>
            <person name="Wu L."/>
            <person name="Ma J."/>
        </authorList>
    </citation>
    <scope>NUCLEOTIDE SEQUENCE [LARGE SCALE GENOMIC DNA]</scope>
    <source>
        <strain evidence="3">CCUG 49679</strain>
    </source>
</reference>
<dbReference type="InterPro" id="IPR013783">
    <property type="entry name" value="Ig-like_fold"/>
</dbReference>
<organism evidence="2 3">
    <name type="scientific">Flavobacterium qiangtangense</name>
    <dbReference type="NCBI Taxonomy" id="1442595"/>
    <lineage>
        <taxon>Bacteria</taxon>
        <taxon>Pseudomonadati</taxon>
        <taxon>Bacteroidota</taxon>
        <taxon>Flavobacteriia</taxon>
        <taxon>Flavobacteriales</taxon>
        <taxon>Flavobacteriaceae</taxon>
        <taxon>Flavobacterium</taxon>
    </lineage>
</organism>
<proteinExistence type="predicted"/>
<evidence type="ECO:0000313" key="2">
    <source>
        <dbReference type="EMBL" id="MFC6096816.1"/>
    </source>
</evidence>
<dbReference type="RefSeq" id="WP_379791681.1">
    <property type="nucleotide sequence ID" value="NZ_JBHSQB010000007.1"/>
</dbReference>
<dbReference type="InterPro" id="IPR036116">
    <property type="entry name" value="FN3_sf"/>
</dbReference>
<dbReference type="SUPFAM" id="SSF49265">
    <property type="entry name" value="Fibronectin type III"/>
    <property type="match status" value="1"/>
</dbReference>
<gene>
    <name evidence="2" type="ORF">ACFPVY_09165</name>
</gene>